<dbReference type="GO" id="GO:0106361">
    <property type="term" value="F:protein-arginine rhamnosyltransferase activity"/>
    <property type="evidence" value="ECO:0007669"/>
    <property type="project" value="InterPro"/>
</dbReference>
<comment type="catalytic activity">
    <reaction evidence="7">
        <text>dTDP-beta-L-rhamnose + L-arginyl-[protein] = N(omega)-(alpha-L-rhamnosyl)-L-arginyl-[protein] + dTDP + H(+)</text>
        <dbReference type="Rhea" id="RHEA:66692"/>
        <dbReference type="Rhea" id="RHEA-COMP:10532"/>
        <dbReference type="Rhea" id="RHEA-COMP:17096"/>
        <dbReference type="ChEBI" id="CHEBI:15378"/>
        <dbReference type="ChEBI" id="CHEBI:29965"/>
        <dbReference type="ChEBI" id="CHEBI:57510"/>
        <dbReference type="ChEBI" id="CHEBI:58369"/>
        <dbReference type="ChEBI" id="CHEBI:167445"/>
    </reaction>
    <physiologicalReaction direction="left-to-right" evidence="7">
        <dbReference type="Rhea" id="RHEA:66693"/>
    </physiologicalReaction>
</comment>
<dbReference type="PIRSF" id="PIRSF015557">
    <property type="entry name" value="UCP015557"/>
    <property type="match status" value="1"/>
</dbReference>
<dbReference type="OrthoDB" id="209085at2"/>
<dbReference type="Proteomes" id="UP000192132">
    <property type="component" value="Unassembled WGS sequence"/>
</dbReference>
<dbReference type="AlphaFoldDB" id="A0A1S8CUQ9"/>
<sequence>MRCAIFCNIIDNFGDIGVCWRLARQLAAEYQLTVSLFVDDLTSFAMLAPQLQPDLPIQQLEQITVHHWHDTICFDQSYDLIIEGFGCRLEAQLIEQMQQQAQAGKPPAWINLEYMSAEDWVMDCHGMVSIHPATGLKQTFWFPSTTEQSGGLIREQYLLARRDQFQQDSQQQAEFWQSLGLPHAMQFSRKISLFSYENNAIADLMTALAEDSTATLLLVPYSKSIPDVELWLQQQAVFRQVRQPLQVGDQVNYNKLTIAVLPFLSHRQYDQLLWACNLNFIRGEDSCVRAQWAGRPFIWHVYPQDDNAHLIKLQAWMDQVDQHGTMASSWHVAMQAWNDNASSSPAVWQQLMADLTLCTTQLAGWLNYLADQSDLAARLMHWMAQNKPH</sequence>
<dbReference type="NCBIfam" id="TIGR03837">
    <property type="entry name" value="efp_Arg_rhamno"/>
    <property type="match status" value="1"/>
</dbReference>
<reference evidence="8 9" key="1">
    <citation type="submission" date="2016-10" db="EMBL/GenBank/DDBJ databases">
        <title>Draft Genome sequence of Alkanindiges sp. strain H1.</title>
        <authorList>
            <person name="Subhash Y."/>
            <person name="Lee S."/>
        </authorList>
    </citation>
    <scope>NUCLEOTIDE SEQUENCE [LARGE SCALE GENOMIC DNA]</scope>
    <source>
        <strain evidence="8 9">H1</strain>
    </source>
</reference>
<evidence type="ECO:0000313" key="8">
    <source>
        <dbReference type="EMBL" id="ONG38904.1"/>
    </source>
</evidence>
<name>A0A1S8CUQ9_9GAMM</name>
<comment type="caution">
    <text evidence="8">The sequence shown here is derived from an EMBL/GenBank/DDBJ whole genome shotgun (WGS) entry which is preliminary data.</text>
</comment>
<organism evidence="8 9">
    <name type="scientific">Alkanindiges hydrocarboniclasticus</name>
    <dbReference type="NCBI Taxonomy" id="1907941"/>
    <lineage>
        <taxon>Bacteria</taxon>
        <taxon>Pseudomonadati</taxon>
        <taxon>Pseudomonadota</taxon>
        <taxon>Gammaproteobacteria</taxon>
        <taxon>Moraxellales</taxon>
        <taxon>Moraxellaceae</taxon>
        <taxon>Alkanindiges</taxon>
    </lineage>
</organism>
<evidence type="ECO:0000313" key="9">
    <source>
        <dbReference type="Proteomes" id="UP000192132"/>
    </source>
</evidence>
<evidence type="ECO:0000256" key="6">
    <source>
        <dbReference type="ARBA" id="ARBA00030025"/>
    </source>
</evidence>
<keyword evidence="2" id="KW-0808">Transferase</keyword>
<dbReference type="STRING" id="1907941.BKE30_10495"/>
<evidence type="ECO:0000256" key="3">
    <source>
        <dbReference type="ARBA" id="ARBA00024303"/>
    </source>
</evidence>
<dbReference type="EMBL" id="MLCN01000028">
    <property type="protein sequence ID" value="ONG38904.1"/>
    <property type="molecule type" value="Genomic_DNA"/>
</dbReference>
<keyword evidence="1" id="KW-0328">Glycosyltransferase</keyword>
<keyword evidence="9" id="KW-1185">Reference proteome</keyword>
<proteinExistence type="inferred from homology"/>
<gene>
    <name evidence="8" type="ORF">BKE30_10495</name>
</gene>
<protein>
    <recommendedName>
        <fullName evidence="5">Protein-arginine rhamnosyltransferase</fullName>
    </recommendedName>
    <alternativeName>
        <fullName evidence="6">EF-P arginine rhamnosyltransferase</fullName>
    </alternativeName>
</protein>
<evidence type="ECO:0000256" key="1">
    <source>
        <dbReference type="ARBA" id="ARBA00022676"/>
    </source>
</evidence>
<comment type="function">
    <text evidence="3">Protein-arginine rhamnosyltransferase that catalyzes the transfer of a single rhamnose to elongation factor P (EF-P) on 'Lys-32', a modification required for EF-P-dependent rescue of polyproline stalled ribosomes.</text>
</comment>
<dbReference type="Pfam" id="PF10093">
    <property type="entry name" value="EarP"/>
    <property type="match status" value="1"/>
</dbReference>
<accession>A0A1S8CUQ9</accession>
<evidence type="ECO:0000256" key="5">
    <source>
        <dbReference type="ARBA" id="ARBA00024416"/>
    </source>
</evidence>
<evidence type="ECO:0000256" key="2">
    <source>
        <dbReference type="ARBA" id="ARBA00022679"/>
    </source>
</evidence>
<evidence type="ECO:0000256" key="7">
    <source>
        <dbReference type="ARBA" id="ARBA00048472"/>
    </source>
</evidence>
<dbReference type="RefSeq" id="WP_076878559.1">
    <property type="nucleotide sequence ID" value="NZ_MLCN01000028.1"/>
</dbReference>
<comment type="similarity">
    <text evidence="4">Belongs to the glycosyltransferase 104 family.</text>
</comment>
<dbReference type="InterPro" id="IPR016633">
    <property type="entry name" value="EarP"/>
</dbReference>
<evidence type="ECO:0000256" key="4">
    <source>
        <dbReference type="ARBA" id="ARBA00024346"/>
    </source>
</evidence>